<evidence type="ECO:0000256" key="4">
    <source>
        <dbReference type="SAM" id="MobiDB-lite"/>
    </source>
</evidence>
<feature type="region of interest" description="Disordered" evidence="4">
    <location>
        <begin position="981"/>
        <end position="1026"/>
    </location>
</feature>
<dbReference type="RefSeq" id="XP_062723709.1">
    <property type="nucleotide sequence ID" value="XM_062871437.1"/>
</dbReference>
<organism evidence="5 6">
    <name type="scientific">Chaetomium strumarium</name>
    <dbReference type="NCBI Taxonomy" id="1170767"/>
    <lineage>
        <taxon>Eukaryota</taxon>
        <taxon>Fungi</taxon>
        <taxon>Dikarya</taxon>
        <taxon>Ascomycota</taxon>
        <taxon>Pezizomycotina</taxon>
        <taxon>Sordariomycetes</taxon>
        <taxon>Sordariomycetidae</taxon>
        <taxon>Sordariales</taxon>
        <taxon>Chaetomiaceae</taxon>
        <taxon>Chaetomium</taxon>
    </lineage>
</organism>
<dbReference type="AlphaFoldDB" id="A0AAJ0GXG0"/>
<evidence type="ECO:0000313" key="6">
    <source>
        <dbReference type="Proteomes" id="UP001273166"/>
    </source>
</evidence>
<feature type="region of interest" description="Disordered" evidence="4">
    <location>
        <begin position="1"/>
        <end position="121"/>
    </location>
</feature>
<reference evidence="5" key="1">
    <citation type="journal article" date="2023" name="Mol. Phylogenet. Evol.">
        <title>Genome-scale phylogeny and comparative genomics of the fungal order Sordariales.</title>
        <authorList>
            <person name="Hensen N."/>
            <person name="Bonometti L."/>
            <person name="Westerberg I."/>
            <person name="Brannstrom I.O."/>
            <person name="Guillou S."/>
            <person name="Cros-Aarteil S."/>
            <person name="Calhoun S."/>
            <person name="Haridas S."/>
            <person name="Kuo A."/>
            <person name="Mondo S."/>
            <person name="Pangilinan J."/>
            <person name="Riley R."/>
            <person name="LaButti K."/>
            <person name="Andreopoulos B."/>
            <person name="Lipzen A."/>
            <person name="Chen C."/>
            <person name="Yan M."/>
            <person name="Daum C."/>
            <person name="Ng V."/>
            <person name="Clum A."/>
            <person name="Steindorff A."/>
            <person name="Ohm R.A."/>
            <person name="Martin F."/>
            <person name="Silar P."/>
            <person name="Natvig D.O."/>
            <person name="Lalanne C."/>
            <person name="Gautier V."/>
            <person name="Ament-Velasquez S.L."/>
            <person name="Kruys A."/>
            <person name="Hutchinson M.I."/>
            <person name="Powell A.J."/>
            <person name="Barry K."/>
            <person name="Miller A.N."/>
            <person name="Grigoriev I.V."/>
            <person name="Debuchy R."/>
            <person name="Gladieux P."/>
            <person name="Hiltunen Thoren M."/>
            <person name="Johannesson H."/>
        </authorList>
    </citation>
    <scope>NUCLEOTIDE SEQUENCE</scope>
    <source>
        <strain evidence="5">CBS 333.67</strain>
    </source>
</reference>
<sequence length="1199" mass="129215">MEHMQSLDVSWMTHGNPKDKVAKNATARPRSSSNAGREAPAPDPAPHPPQSPTASGNQTTLARSNSLRGTGTDEKRPAPASTPQRRNSWFSNISSKFSSGGGAAQSPPQANTASPKPAEFSVPKVVPSKNAVLQHASKHEGEGPYTPAPPRSSQTGLLQVLRRLSSSNGNLGPNMKSHNHGLVERRVLNVDRHRERCGINGLNQAKLRRVAFCVDVEIAPMPKYADELEDKDSKGGAKASKEQKKKMKERGEGEALKHPKEVELQKETDGEIKATGEELPKEPPTKAGTEQPGSSEQPRASIDSTSEKATAAAAAAAVEKKKEKKKKSEEERKARKEKKRRQAEANGTIPMELHYDSDSSSGATPPRPGTPKTQAAPTTNPVRIYRRCCQLRETPILRKITEQLMDPANCSAEPGVVEKLDLGGYWMQLTDLITLGDYLAVVPVREVILDSCGLTDEGLRVILAGLLAARKTPHGGRNRRRPVTVPDGLTEQGGVVERLVLKNNKIGPEGWKHICLFIYLCRTLKSLDLSGIQIPRQAVSHVSLNGSPAPAGSKQQPQGLCQLLSRSLGERLGGSTLSLLSLGQTGLTTEQLGYIIDGIIRCGVKRLGLANNGIDAEGLGHVARFLKTGLCEGLDLGGNDLRDGLATLADALAVDNCPLTALSLADCNLTPSSLCKLLPTLAKLARLRFIDLSHNHELFESDPSAVSVLRRYLPKMACLKRIHLADCAMSPEQAIALAEILPEVAGLAHVSFLENPQLVKLATNAKTEDTQEEACALFASLLAAARVSTSLVALEIEVPGEQSSDLVKALAKQVVAYCLRNMELAAATAAKAQAEVLAKPEPEYPDVLQRLVGHDIARSSDMDADVDAAPDEDYVIGGTGVVRALTACLKNRGDESRRQSGEFIRDVENGVVHPRAVPSGGKAKETSKHLLLSARKIRLRLQPAIAKARATATDDTQNYYRLIFLDDTLKGIIKRFEDEFPDTRIPSDNKDSDDRGSDKSIPVSNEDLVDDPAAITLPDSDDNFEAEDDGTVATLIKSPSLSRSNSQLSLSSRALAHEEGRVLRAGHKFRAGVIGAQRADGDDGPPDLRSEHYALLASGVEMVGADPNHARLLHEMLEELGDEELNAEAREKGVVSVFKERRLDVLRRLRAADPAHWDRFVESQEMARANVKLEAVARERQGGGGGGGAASVDEMAVED</sequence>
<comment type="subcellular location">
    <subcellularLocation>
        <location evidence="1">Cytoplasm</location>
        <location evidence="1">Cytoskeleton</location>
    </subcellularLocation>
</comment>
<keyword evidence="6" id="KW-1185">Reference proteome</keyword>
<feature type="compositionally biased region" description="Basic and acidic residues" evidence="4">
    <location>
        <begin position="981"/>
        <end position="998"/>
    </location>
</feature>
<feature type="compositionally biased region" description="Basic and acidic residues" evidence="4">
    <location>
        <begin position="231"/>
        <end position="242"/>
    </location>
</feature>
<reference evidence="5" key="2">
    <citation type="submission" date="2023-06" db="EMBL/GenBank/DDBJ databases">
        <authorList>
            <consortium name="Lawrence Berkeley National Laboratory"/>
            <person name="Mondo S.J."/>
            <person name="Hensen N."/>
            <person name="Bonometti L."/>
            <person name="Westerberg I."/>
            <person name="Brannstrom I.O."/>
            <person name="Guillou S."/>
            <person name="Cros-Aarteil S."/>
            <person name="Calhoun S."/>
            <person name="Haridas S."/>
            <person name="Kuo A."/>
            <person name="Pangilinan J."/>
            <person name="Riley R."/>
            <person name="Labutti K."/>
            <person name="Andreopoulos B."/>
            <person name="Lipzen A."/>
            <person name="Chen C."/>
            <person name="Yanf M."/>
            <person name="Daum C."/>
            <person name="Ng V."/>
            <person name="Clum A."/>
            <person name="Steindorff A."/>
            <person name="Ohm R."/>
            <person name="Martin F."/>
            <person name="Silar P."/>
            <person name="Natvig D."/>
            <person name="Lalanne C."/>
            <person name="Gautier V."/>
            <person name="Ament-Velasquez S.L."/>
            <person name="Kruys A."/>
            <person name="Hutchinson M.I."/>
            <person name="Powell A.J."/>
            <person name="Barry K."/>
            <person name="Miller A.N."/>
            <person name="Grigoriev I.V."/>
            <person name="Debuchy R."/>
            <person name="Gladieux P."/>
            <person name="Thoren M.H."/>
            <person name="Johannesson H."/>
        </authorList>
    </citation>
    <scope>NUCLEOTIDE SEQUENCE</scope>
    <source>
        <strain evidence="5">CBS 333.67</strain>
    </source>
</reference>
<feature type="region of interest" description="Disordered" evidence="4">
    <location>
        <begin position="227"/>
        <end position="381"/>
    </location>
</feature>
<feature type="compositionally biased region" description="Polar residues" evidence="4">
    <location>
        <begin position="291"/>
        <end position="304"/>
    </location>
</feature>
<feature type="compositionally biased region" description="Basic and acidic residues" evidence="4">
    <location>
        <begin position="249"/>
        <end position="284"/>
    </location>
</feature>
<dbReference type="SUPFAM" id="SSF52047">
    <property type="entry name" value="RNI-like"/>
    <property type="match status" value="1"/>
</dbReference>
<dbReference type="PANTHER" id="PTHR24107">
    <property type="entry name" value="YNEIN REGULATORY COMPLEX SUBUNIT 5"/>
    <property type="match status" value="1"/>
</dbReference>
<evidence type="ECO:0000256" key="3">
    <source>
        <dbReference type="ARBA" id="ARBA00023212"/>
    </source>
</evidence>
<evidence type="ECO:0000256" key="1">
    <source>
        <dbReference type="ARBA" id="ARBA00004245"/>
    </source>
</evidence>
<name>A0AAJ0GXG0_9PEZI</name>
<protein>
    <recommendedName>
        <fullName evidence="7">Cell wall biogenesis protein Mhp1</fullName>
    </recommendedName>
</protein>
<dbReference type="Gene3D" id="3.80.10.10">
    <property type="entry name" value="Ribonuclease Inhibitor"/>
    <property type="match status" value="2"/>
</dbReference>
<feature type="compositionally biased region" description="Low complexity" evidence="4">
    <location>
        <begin position="307"/>
        <end position="317"/>
    </location>
</feature>
<dbReference type="PANTHER" id="PTHR24107:SF2">
    <property type="entry name" value="NLR FAMILY CARD DOMAIN CONTAINING 3"/>
    <property type="match status" value="1"/>
</dbReference>
<dbReference type="Proteomes" id="UP001273166">
    <property type="component" value="Unassembled WGS sequence"/>
</dbReference>
<feature type="compositionally biased region" description="Basic and acidic residues" evidence="4">
    <location>
        <begin position="318"/>
        <end position="334"/>
    </location>
</feature>
<proteinExistence type="predicted"/>
<keyword evidence="2" id="KW-0963">Cytoplasm</keyword>
<evidence type="ECO:0008006" key="7">
    <source>
        <dbReference type="Google" id="ProtNLM"/>
    </source>
</evidence>
<evidence type="ECO:0000313" key="5">
    <source>
        <dbReference type="EMBL" id="KAK3307929.1"/>
    </source>
</evidence>
<dbReference type="InterPro" id="IPR052410">
    <property type="entry name" value="DRC5"/>
</dbReference>
<keyword evidence="3" id="KW-0206">Cytoskeleton</keyword>
<dbReference type="GO" id="GO:0005856">
    <property type="term" value="C:cytoskeleton"/>
    <property type="evidence" value="ECO:0007669"/>
    <property type="project" value="UniProtKB-SubCell"/>
</dbReference>
<dbReference type="GeneID" id="87890266"/>
<feature type="compositionally biased region" description="Polar residues" evidence="4">
    <location>
        <begin position="371"/>
        <end position="381"/>
    </location>
</feature>
<comment type="caution">
    <text evidence="5">The sequence shown here is derived from an EMBL/GenBank/DDBJ whole genome shotgun (WGS) entry which is preliminary data.</text>
</comment>
<dbReference type="EMBL" id="JAUDZG010000002">
    <property type="protein sequence ID" value="KAK3307929.1"/>
    <property type="molecule type" value="Genomic_DNA"/>
</dbReference>
<evidence type="ECO:0000256" key="2">
    <source>
        <dbReference type="ARBA" id="ARBA00022490"/>
    </source>
</evidence>
<dbReference type="SMART" id="SM00368">
    <property type="entry name" value="LRR_RI"/>
    <property type="match status" value="5"/>
</dbReference>
<feature type="compositionally biased region" description="Polar residues" evidence="4">
    <location>
        <begin position="55"/>
        <end position="69"/>
    </location>
</feature>
<feature type="compositionally biased region" description="Low complexity" evidence="4">
    <location>
        <begin position="87"/>
        <end position="98"/>
    </location>
</feature>
<gene>
    <name evidence="5" type="ORF">B0T15DRAFT_90684</name>
</gene>
<dbReference type="InterPro" id="IPR032675">
    <property type="entry name" value="LRR_dom_sf"/>
</dbReference>
<accession>A0AAJ0GXG0</accession>
<feature type="region of interest" description="Disordered" evidence="4">
    <location>
        <begin position="1178"/>
        <end position="1199"/>
    </location>
</feature>
<feature type="compositionally biased region" description="Pro residues" evidence="4">
    <location>
        <begin position="41"/>
        <end position="51"/>
    </location>
</feature>